<name>A0AAV2TGU0_CALDB</name>
<gene>
    <name evidence="3" type="ORF">CDAUBV1_LOCUS10795</name>
</gene>
<dbReference type="EMBL" id="CAXLJL010000345">
    <property type="protein sequence ID" value="CAL5136673.1"/>
    <property type="molecule type" value="Genomic_DNA"/>
</dbReference>
<feature type="domain" description="Trematode PH-like" evidence="2">
    <location>
        <begin position="29"/>
        <end position="157"/>
    </location>
</feature>
<organism evidence="3 4">
    <name type="scientific">Calicophoron daubneyi</name>
    <name type="common">Rumen fluke</name>
    <name type="synonym">Paramphistomum daubneyi</name>
    <dbReference type="NCBI Taxonomy" id="300641"/>
    <lineage>
        <taxon>Eukaryota</taxon>
        <taxon>Metazoa</taxon>
        <taxon>Spiralia</taxon>
        <taxon>Lophotrochozoa</taxon>
        <taxon>Platyhelminthes</taxon>
        <taxon>Trematoda</taxon>
        <taxon>Digenea</taxon>
        <taxon>Plagiorchiida</taxon>
        <taxon>Pronocephalata</taxon>
        <taxon>Paramphistomoidea</taxon>
        <taxon>Paramphistomidae</taxon>
        <taxon>Calicophoron</taxon>
    </lineage>
</organism>
<reference evidence="3" key="1">
    <citation type="submission" date="2024-06" db="EMBL/GenBank/DDBJ databases">
        <authorList>
            <person name="Liu X."/>
            <person name="Lenzi L."/>
            <person name="Haldenby T S."/>
            <person name="Uol C."/>
        </authorList>
    </citation>
    <scope>NUCLEOTIDE SEQUENCE</scope>
</reference>
<comment type="caution">
    <text evidence="3">The sequence shown here is derived from an EMBL/GenBank/DDBJ whole genome shotgun (WGS) entry which is preliminary data.</text>
</comment>
<feature type="compositionally biased region" description="Polar residues" evidence="1">
    <location>
        <begin position="285"/>
        <end position="297"/>
    </location>
</feature>
<evidence type="ECO:0000313" key="3">
    <source>
        <dbReference type="EMBL" id="CAL5136673.1"/>
    </source>
</evidence>
<dbReference type="Pfam" id="PF25356">
    <property type="entry name" value="PH_trem"/>
    <property type="match status" value="1"/>
</dbReference>
<feature type="compositionally biased region" description="Polar residues" evidence="1">
    <location>
        <begin position="186"/>
        <end position="210"/>
    </location>
</feature>
<sequence>MPRRRKRTAKSLSRFSSYNPDKNAIYPPTNQRLFFSAQLYTVYRETLERHKKFIPDAALRVVSDHRRKKQAQCVGHLLDDKMILERCPGSSEPFRKSVLYSEIEDFRRDPVHRNFFVLSIQAADNDEKYYEVYYCKSREDIGRYEYLITRALENPNYILVDEDEDFTAVFLTETEDKFEDPIQPTKAPSSETRTDTNVGRSIYTVNVETTSSSSSSEDKPTDQNDQASGTPNALTIVYAKPKSHSLVRDVRRRNVSERIPKSTIASSNPNVFMDLTTKPVDETKGSASSDDQNNQGDRTSKYPLYIKPTR</sequence>
<proteinExistence type="predicted"/>
<dbReference type="AlphaFoldDB" id="A0AAV2TGU0"/>
<evidence type="ECO:0000259" key="2">
    <source>
        <dbReference type="Pfam" id="PF25356"/>
    </source>
</evidence>
<evidence type="ECO:0000313" key="4">
    <source>
        <dbReference type="Proteomes" id="UP001497525"/>
    </source>
</evidence>
<accession>A0AAV2TGU0</accession>
<evidence type="ECO:0000256" key="1">
    <source>
        <dbReference type="SAM" id="MobiDB-lite"/>
    </source>
</evidence>
<dbReference type="InterPro" id="IPR057376">
    <property type="entry name" value="PH_trem"/>
</dbReference>
<protein>
    <recommendedName>
        <fullName evidence="2">Trematode PH-like domain-containing protein</fullName>
    </recommendedName>
</protein>
<feature type="region of interest" description="Disordered" evidence="1">
    <location>
        <begin position="179"/>
        <end position="310"/>
    </location>
</feature>
<feature type="compositionally biased region" description="Polar residues" evidence="1">
    <location>
        <begin position="223"/>
        <end position="233"/>
    </location>
</feature>
<dbReference type="Proteomes" id="UP001497525">
    <property type="component" value="Unassembled WGS sequence"/>
</dbReference>
<feature type="compositionally biased region" description="Basic and acidic residues" evidence="1">
    <location>
        <begin position="246"/>
        <end position="260"/>
    </location>
</feature>